<comment type="caution">
    <text evidence="2">The sequence shown here is derived from an EMBL/GenBank/DDBJ whole genome shotgun (WGS) entry which is preliminary data.</text>
</comment>
<evidence type="ECO:0000313" key="2">
    <source>
        <dbReference type="EMBL" id="CAK0817986.1"/>
    </source>
</evidence>
<organism evidence="2 3">
    <name type="scientific">Prorocentrum cordatum</name>
    <dbReference type="NCBI Taxonomy" id="2364126"/>
    <lineage>
        <taxon>Eukaryota</taxon>
        <taxon>Sar</taxon>
        <taxon>Alveolata</taxon>
        <taxon>Dinophyceae</taxon>
        <taxon>Prorocentrales</taxon>
        <taxon>Prorocentraceae</taxon>
        <taxon>Prorocentrum</taxon>
    </lineage>
</organism>
<dbReference type="Proteomes" id="UP001189429">
    <property type="component" value="Unassembled WGS sequence"/>
</dbReference>
<dbReference type="EMBL" id="CAUYUJ010006613">
    <property type="protein sequence ID" value="CAK0817986.1"/>
    <property type="molecule type" value="Genomic_DNA"/>
</dbReference>
<gene>
    <name evidence="2" type="ORF">PCOR1329_LOCUS20382</name>
</gene>
<feature type="region of interest" description="Disordered" evidence="1">
    <location>
        <begin position="36"/>
        <end position="173"/>
    </location>
</feature>
<evidence type="ECO:0000256" key="1">
    <source>
        <dbReference type="SAM" id="MobiDB-lite"/>
    </source>
</evidence>
<feature type="non-terminal residue" evidence="2">
    <location>
        <position position="202"/>
    </location>
</feature>
<evidence type="ECO:0008006" key="4">
    <source>
        <dbReference type="Google" id="ProtNLM"/>
    </source>
</evidence>
<sequence>MALTHAEPRLAPLDDFQAEGALLRTQKRRQTYSGYTPFHLGLLNDDPEPELEAERGNASGTPSPRAAGAACPGAEAESQTSAPGSQDSEASSSPRESTVELYPDTDSEFGDYSAFRATWRKTEEGGAAHAPDESREPQQSARAEQPARVQTRRCRGRKARVTQAMMSKVTPGKDDETITTVMLRNVPSHCKTDMLIHALDTT</sequence>
<evidence type="ECO:0000313" key="3">
    <source>
        <dbReference type="Proteomes" id="UP001189429"/>
    </source>
</evidence>
<feature type="compositionally biased region" description="Basic and acidic residues" evidence="1">
    <location>
        <begin position="120"/>
        <end position="136"/>
    </location>
</feature>
<proteinExistence type="predicted"/>
<feature type="compositionally biased region" description="Basic residues" evidence="1">
    <location>
        <begin position="150"/>
        <end position="160"/>
    </location>
</feature>
<protein>
    <recommendedName>
        <fullName evidence="4">Mei2-like C-terminal RNA recognition motif domain-containing protein</fullName>
    </recommendedName>
</protein>
<feature type="compositionally biased region" description="Low complexity" evidence="1">
    <location>
        <begin position="66"/>
        <end position="77"/>
    </location>
</feature>
<reference evidence="2" key="1">
    <citation type="submission" date="2023-10" db="EMBL/GenBank/DDBJ databases">
        <authorList>
            <person name="Chen Y."/>
            <person name="Shah S."/>
            <person name="Dougan E. K."/>
            <person name="Thang M."/>
            <person name="Chan C."/>
        </authorList>
    </citation>
    <scope>NUCLEOTIDE SEQUENCE [LARGE SCALE GENOMIC DNA]</scope>
</reference>
<feature type="compositionally biased region" description="Polar residues" evidence="1">
    <location>
        <begin position="78"/>
        <end position="96"/>
    </location>
</feature>
<accession>A0ABN9RIG5</accession>
<name>A0ABN9RIG5_9DINO</name>
<keyword evidence="3" id="KW-1185">Reference proteome</keyword>